<keyword evidence="3" id="KW-1185">Reference proteome</keyword>
<gene>
    <name evidence="2" type="ORF">QPL79_00735</name>
</gene>
<accession>A0ABD4Z3J4</accession>
<comment type="caution">
    <text evidence="2">The sequence shown here is derived from an EMBL/GenBank/DDBJ whole genome shotgun (WGS) entry which is preliminary data.</text>
</comment>
<organism evidence="2 3">
    <name type="scientific">Ignisphaera cupida</name>
    <dbReference type="NCBI Taxonomy" id="3050454"/>
    <lineage>
        <taxon>Archaea</taxon>
        <taxon>Thermoproteota</taxon>
        <taxon>Thermoprotei</taxon>
        <taxon>Desulfurococcales</taxon>
        <taxon>Desulfurococcaceae</taxon>
        <taxon>Ignisphaera</taxon>
    </lineage>
</organism>
<feature type="transmembrane region" description="Helical" evidence="1">
    <location>
        <begin position="7"/>
        <end position="31"/>
    </location>
</feature>
<evidence type="ECO:0000313" key="2">
    <source>
        <dbReference type="EMBL" id="MDK6027892.1"/>
    </source>
</evidence>
<dbReference type="Proteomes" id="UP001529235">
    <property type="component" value="Unassembled WGS sequence"/>
</dbReference>
<dbReference type="RefSeq" id="WP_285272871.1">
    <property type="nucleotide sequence ID" value="NZ_JASNVW010000001.1"/>
</dbReference>
<keyword evidence="1" id="KW-1133">Transmembrane helix</keyword>
<feature type="transmembrane region" description="Helical" evidence="1">
    <location>
        <begin position="51"/>
        <end position="73"/>
    </location>
</feature>
<evidence type="ECO:0000313" key="3">
    <source>
        <dbReference type="Proteomes" id="UP001529235"/>
    </source>
</evidence>
<feature type="transmembrane region" description="Helical" evidence="1">
    <location>
        <begin position="85"/>
        <end position="108"/>
    </location>
</feature>
<dbReference type="EMBL" id="JASNVW010000001">
    <property type="protein sequence ID" value="MDK6027892.1"/>
    <property type="molecule type" value="Genomic_DNA"/>
</dbReference>
<keyword evidence="1" id="KW-0472">Membrane</keyword>
<sequence length="111" mass="12545">MSKSLRIALAIVEATSLPLLTLVVLYTLSGYQMLYPQIRLLPAARAIHTDFSLRILFIVLAYLHSVSGLIIVIERRIKLKTLKTILEYIAITILSLFLAICIALDITFRIF</sequence>
<protein>
    <recommendedName>
        <fullName evidence="4">Succinate dehydrogenase</fullName>
    </recommendedName>
</protein>
<proteinExistence type="predicted"/>
<name>A0ABD4Z3J4_9CREN</name>
<evidence type="ECO:0008006" key="4">
    <source>
        <dbReference type="Google" id="ProtNLM"/>
    </source>
</evidence>
<keyword evidence="1" id="KW-0812">Transmembrane</keyword>
<reference evidence="2 3" key="1">
    <citation type="submission" date="2023-05" db="EMBL/GenBank/DDBJ databases">
        <title>A new hyperthermophilic archaea 'Ignisphaera cupida' sp. nov. and description of the family 'Ignisphaeraceae' fam. nov.</title>
        <authorList>
            <person name="Podosokorskaya O.A."/>
            <person name="Elcheninov A.G."/>
            <person name="Klukina A."/>
            <person name="Merkel A.Y."/>
        </authorList>
    </citation>
    <scope>NUCLEOTIDE SEQUENCE [LARGE SCALE GENOMIC DNA]</scope>
    <source>
        <strain evidence="2 3">4213-co</strain>
    </source>
</reference>
<dbReference type="AlphaFoldDB" id="A0ABD4Z3J4"/>
<evidence type="ECO:0000256" key="1">
    <source>
        <dbReference type="SAM" id="Phobius"/>
    </source>
</evidence>